<evidence type="ECO:0000256" key="5">
    <source>
        <dbReference type="ARBA" id="ARBA00023242"/>
    </source>
</evidence>
<evidence type="ECO:0000259" key="7">
    <source>
        <dbReference type="PROSITE" id="PS50982"/>
    </source>
</evidence>
<keyword evidence="5" id="KW-0539">Nucleus</keyword>
<dbReference type="InterPro" id="IPR001739">
    <property type="entry name" value="Methyl_CpG_DNA-bd"/>
</dbReference>
<dbReference type="eggNOG" id="ENOG502QWBB">
    <property type="taxonomic scope" value="Eukaryota"/>
</dbReference>
<keyword evidence="8" id="KW-1185">Reference proteome</keyword>
<dbReference type="GO" id="GO:0003677">
    <property type="term" value="F:DNA binding"/>
    <property type="evidence" value="ECO:0007669"/>
    <property type="project" value="UniProtKB-KW"/>
</dbReference>
<evidence type="ECO:0000256" key="1">
    <source>
        <dbReference type="ARBA" id="ARBA00004123"/>
    </source>
</evidence>
<keyword evidence="4" id="KW-0804">Transcription</keyword>
<evidence type="ECO:0000313" key="9">
    <source>
        <dbReference type="RefSeq" id="XP_010273135.1"/>
    </source>
</evidence>
<dbReference type="AlphaFoldDB" id="A0A1U8QAW0"/>
<dbReference type="InterPro" id="IPR038945">
    <property type="entry name" value="MBD13-like"/>
</dbReference>
<reference evidence="9 10" key="1">
    <citation type="submission" date="2025-04" db="UniProtKB">
        <authorList>
            <consortium name="RefSeq"/>
        </authorList>
    </citation>
    <scope>IDENTIFICATION</scope>
</reference>
<keyword evidence="3" id="KW-0238">DNA-binding</keyword>
<keyword evidence="2" id="KW-0805">Transcription regulation</keyword>
<dbReference type="PROSITE" id="PS50982">
    <property type="entry name" value="MBD"/>
    <property type="match status" value="2"/>
</dbReference>
<evidence type="ECO:0000256" key="3">
    <source>
        <dbReference type="ARBA" id="ARBA00023125"/>
    </source>
</evidence>
<dbReference type="CDD" id="cd01396">
    <property type="entry name" value="MeCP2_MBD"/>
    <property type="match status" value="1"/>
</dbReference>
<accession>A0A1U8QAW0</accession>
<gene>
    <name evidence="9 10 11" type="primary">LOC104608750</name>
</gene>
<dbReference type="PANTHER" id="PTHR34067">
    <property type="entry name" value="OS04G0193200 PROTEIN"/>
    <property type="match status" value="1"/>
</dbReference>
<dbReference type="InterPro" id="IPR016177">
    <property type="entry name" value="DNA-bd_dom_sf"/>
</dbReference>
<organism evidence="8 11">
    <name type="scientific">Nelumbo nucifera</name>
    <name type="common">Sacred lotus</name>
    <dbReference type="NCBI Taxonomy" id="4432"/>
    <lineage>
        <taxon>Eukaryota</taxon>
        <taxon>Viridiplantae</taxon>
        <taxon>Streptophyta</taxon>
        <taxon>Embryophyta</taxon>
        <taxon>Tracheophyta</taxon>
        <taxon>Spermatophyta</taxon>
        <taxon>Magnoliopsida</taxon>
        <taxon>Proteales</taxon>
        <taxon>Nelumbonaceae</taxon>
        <taxon>Nelumbo</taxon>
    </lineage>
</organism>
<feature type="region of interest" description="Disordered" evidence="6">
    <location>
        <begin position="287"/>
        <end position="353"/>
    </location>
</feature>
<dbReference type="Gene3D" id="3.30.890.10">
    <property type="entry name" value="Methyl-cpg-binding Protein 2, Chain A"/>
    <property type="match status" value="2"/>
</dbReference>
<feature type="domain" description="MBD" evidence="7">
    <location>
        <begin position="21"/>
        <end position="91"/>
    </location>
</feature>
<dbReference type="GeneID" id="104608750"/>
<evidence type="ECO:0000256" key="4">
    <source>
        <dbReference type="ARBA" id="ARBA00023163"/>
    </source>
</evidence>
<dbReference type="GO" id="GO:0005634">
    <property type="term" value="C:nucleus"/>
    <property type="evidence" value="ECO:0007669"/>
    <property type="project" value="UniProtKB-SubCell"/>
</dbReference>
<proteinExistence type="predicted"/>
<evidence type="ECO:0000313" key="8">
    <source>
        <dbReference type="Proteomes" id="UP000189703"/>
    </source>
</evidence>
<dbReference type="Pfam" id="PF01429">
    <property type="entry name" value="MBD"/>
    <property type="match status" value="2"/>
</dbReference>
<name>A0A1U8QAW0_NELNU</name>
<dbReference type="RefSeq" id="XP_019055215.1">
    <property type="nucleotide sequence ID" value="XM_019199670.1"/>
</dbReference>
<dbReference type="OrthoDB" id="10072024at2759"/>
<dbReference type="PANTHER" id="PTHR34067:SF20">
    <property type="entry name" value="OS08G0206700 PROTEIN"/>
    <property type="match status" value="1"/>
</dbReference>
<dbReference type="RefSeq" id="XP_010273136.1">
    <property type="nucleotide sequence ID" value="XM_010274834.2"/>
</dbReference>
<dbReference type="Proteomes" id="UP000189703">
    <property type="component" value="Unplaced"/>
</dbReference>
<evidence type="ECO:0000256" key="6">
    <source>
        <dbReference type="SAM" id="MobiDB-lite"/>
    </source>
</evidence>
<sequence>MPLPIERQTKMCSRDKDMELVVQMEDPPEWLPAGWVVEIKTRMSGSSAGQKYKCYIAPSTGCKLYSKKEVQRYLSCYMPEVKRKECKNMQSACNVVLKDVTEELPPGWIKEIRVRRKTCKTKKSDTYYIDPVNGYEFRSKKDVFRYLGTGDLENCAIKPKKRGTNDMDSIDDKFSPPTAAKRQKLEGNATRRCLLMGQNSKSSATVDQHLIESSATEECVPLPESILNQNEETMDSSGLPKPEAEGSEKEHGKVFHAENGFISAPAAEVSVEKHSLEIGMQKHRDRKTHVGSGNYNAGKDVPRRASRRLAGLKAEPTSDLDTSNRARRAASNQSGELETNPVDDFTPTQSAKLEGNPVEDFTPACEGHGALKQVGVPKVDPVSESTSCASIGVELPSDNKQAKEGETLLGNQVLIEDTTGKLENEKPGEEKPKSPLILPFGDTWPDPCLEFAFKTLTGAIPVEDTLAIEDYFQQLSTAQNQSNGDFTLPNRGLDSFCQTDFILQFGNPENPILKQQSQVKSTFSSFGNDCLASSGENVLQQPSGGRNKECRKW</sequence>
<evidence type="ECO:0000256" key="2">
    <source>
        <dbReference type="ARBA" id="ARBA00023015"/>
    </source>
</evidence>
<feature type="domain" description="MBD" evidence="7">
    <location>
        <begin position="94"/>
        <end position="167"/>
    </location>
</feature>
<dbReference type="SUPFAM" id="SSF54171">
    <property type="entry name" value="DNA-binding domain"/>
    <property type="match status" value="2"/>
</dbReference>
<feature type="region of interest" description="Disordered" evidence="6">
    <location>
        <begin position="419"/>
        <end position="439"/>
    </location>
</feature>
<evidence type="ECO:0000313" key="10">
    <source>
        <dbReference type="RefSeq" id="XP_010273136.1"/>
    </source>
</evidence>
<dbReference type="RefSeq" id="XP_010273135.1">
    <property type="nucleotide sequence ID" value="XM_010274833.2"/>
</dbReference>
<protein>
    <submittedName>
        <fullName evidence="9 10">Methyl-CpG-binding domain-containing protein 13</fullName>
    </submittedName>
</protein>
<dbReference type="OMA" id="TARNQSH"/>
<dbReference type="KEGG" id="nnu:104608750"/>
<comment type="subcellular location">
    <subcellularLocation>
        <location evidence="1">Nucleus</location>
    </subcellularLocation>
</comment>
<evidence type="ECO:0000313" key="11">
    <source>
        <dbReference type="RefSeq" id="XP_019055215.1"/>
    </source>
</evidence>
<feature type="compositionally biased region" description="Basic and acidic residues" evidence="6">
    <location>
        <begin position="419"/>
        <end position="433"/>
    </location>
</feature>